<sequence length="129" mass="14707">MSTGVFLTLSEKCRAQYDSCLCKNSVHWSGFQIVFWAHLILPRDFWVVSGKNQEVYWGRILLFCARKGDGTESDVEIQGRDLSGWNFNVGRFGHTGSLTGGLGREIRAPGHFRRLKWSGTWKLLEMVPL</sequence>
<dbReference type="EMBL" id="CATOUU010000101">
    <property type="protein sequence ID" value="CAI9916385.1"/>
    <property type="molecule type" value="Genomic_DNA"/>
</dbReference>
<name>A0AA86NBI2_9EUKA</name>
<dbReference type="Proteomes" id="UP001642409">
    <property type="component" value="Unassembled WGS sequence"/>
</dbReference>
<organism evidence="1">
    <name type="scientific">Hexamita inflata</name>
    <dbReference type="NCBI Taxonomy" id="28002"/>
    <lineage>
        <taxon>Eukaryota</taxon>
        <taxon>Metamonada</taxon>
        <taxon>Diplomonadida</taxon>
        <taxon>Hexamitidae</taxon>
        <taxon>Hexamitinae</taxon>
        <taxon>Hexamita</taxon>
    </lineage>
</organism>
<gene>
    <name evidence="1" type="ORF">HINF_LOCUS4030</name>
    <name evidence="2" type="ORF">HINF_LOCUS78399</name>
</gene>
<dbReference type="AlphaFoldDB" id="A0AA86NBI2"/>
<reference evidence="2 3" key="2">
    <citation type="submission" date="2024-07" db="EMBL/GenBank/DDBJ databases">
        <authorList>
            <person name="Akdeniz Z."/>
        </authorList>
    </citation>
    <scope>NUCLEOTIDE SEQUENCE [LARGE SCALE GENOMIC DNA]</scope>
</reference>
<keyword evidence="3" id="KW-1185">Reference proteome</keyword>
<reference evidence="1" key="1">
    <citation type="submission" date="2023-06" db="EMBL/GenBank/DDBJ databases">
        <authorList>
            <person name="Kurt Z."/>
        </authorList>
    </citation>
    <scope>NUCLEOTIDE SEQUENCE</scope>
</reference>
<evidence type="ECO:0000313" key="1">
    <source>
        <dbReference type="EMBL" id="CAI9916385.1"/>
    </source>
</evidence>
<proteinExistence type="predicted"/>
<comment type="caution">
    <text evidence="1">The sequence shown here is derived from an EMBL/GenBank/DDBJ whole genome shotgun (WGS) entry which is preliminary data.</text>
</comment>
<evidence type="ECO:0000313" key="3">
    <source>
        <dbReference type="Proteomes" id="UP001642409"/>
    </source>
</evidence>
<dbReference type="EMBL" id="CAXDID020000843">
    <property type="protein sequence ID" value="CAL6114932.1"/>
    <property type="molecule type" value="Genomic_DNA"/>
</dbReference>
<evidence type="ECO:0000313" key="2">
    <source>
        <dbReference type="EMBL" id="CAL6114932.1"/>
    </source>
</evidence>
<protein>
    <submittedName>
        <fullName evidence="2">Hypothetical_protein</fullName>
    </submittedName>
</protein>
<accession>A0AA86NBI2</accession>